<keyword evidence="4" id="KW-0255">Endonuclease</keyword>
<evidence type="ECO:0000256" key="4">
    <source>
        <dbReference type="ARBA" id="ARBA00022759"/>
    </source>
</evidence>
<keyword evidence="1" id="KW-0808">Transferase</keyword>
<gene>
    <name evidence="7" type="primary">Iap</name>
    <name evidence="7" type="ORF">CENBEN_R14992</name>
</gene>
<dbReference type="GO" id="GO:0035613">
    <property type="term" value="F:RNA stem-loop binding"/>
    <property type="evidence" value="ECO:0007669"/>
    <property type="project" value="TreeGrafter"/>
</dbReference>
<dbReference type="PANTHER" id="PTHR41694">
    <property type="entry name" value="ENDOGENOUS RETROVIRUS GROUP K MEMBER POL PROTEIN"/>
    <property type="match status" value="1"/>
</dbReference>
<dbReference type="InterPro" id="IPR036397">
    <property type="entry name" value="RNaseH_sf"/>
</dbReference>
<name>A0A852MCY8_9AVES</name>
<accession>A0A852MCY8</accession>
<sequence length="82" mass="9276">MKHVTGIRHSPTGQAIVERAHRVLNEYLIKQKEKDSLAPFQRLNKVLFTVNYLCLTEGREELPVVIHHAMVKAGHPLSLPGL</sequence>
<evidence type="ECO:0000256" key="5">
    <source>
        <dbReference type="ARBA" id="ARBA00022801"/>
    </source>
</evidence>
<evidence type="ECO:0000313" key="8">
    <source>
        <dbReference type="Proteomes" id="UP000632886"/>
    </source>
</evidence>
<dbReference type="Gene3D" id="3.30.420.10">
    <property type="entry name" value="Ribonuclease H-like superfamily/Ribonuclease H"/>
    <property type="match status" value="1"/>
</dbReference>
<keyword evidence="5" id="KW-0378">Hydrolase</keyword>
<evidence type="ECO:0000256" key="1">
    <source>
        <dbReference type="ARBA" id="ARBA00022679"/>
    </source>
</evidence>
<feature type="non-terminal residue" evidence="7">
    <location>
        <position position="1"/>
    </location>
</feature>
<proteinExistence type="predicted"/>
<organism evidence="7 8">
    <name type="scientific">Centropus bengalensis</name>
    <name type="common">lesser coucal</name>
    <dbReference type="NCBI Taxonomy" id="1463675"/>
    <lineage>
        <taxon>Eukaryota</taxon>
        <taxon>Metazoa</taxon>
        <taxon>Chordata</taxon>
        <taxon>Craniata</taxon>
        <taxon>Vertebrata</taxon>
        <taxon>Euteleostomi</taxon>
        <taxon>Archelosauria</taxon>
        <taxon>Archosauria</taxon>
        <taxon>Dinosauria</taxon>
        <taxon>Saurischia</taxon>
        <taxon>Theropoda</taxon>
        <taxon>Coelurosauria</taxon>
        <taxon>Aves</taxon>
        <taxon>Neognathae</taxon>
        <taxon>Neoaves</taxon>
        <taxon>Otidimorphae</taxon>
        <taxon>Cuculiformes</taxon>
        <taxon>Centropidae</taxon>
        <taxon>Centropus</taxon>
    </lineage>
</organism>
<keyword evidence="8" id="KW-1185">Reference proteome</keyword>
<keyword evidence="3" id="KW-0540">Nuclease</keyword>
<protein>
    <submittedName>
        <fullName evidence="7">IGEB protein</fullName>
    </submittedName>
</protein>
<dbReference type="GO" id="GO:0003964">
    <property type="term" value="F:RNA-directed DNA polymerase activity"/>
    <property type="evidence" value="ECO:0007669"/>
    <property type="project" value="UniProtKB-KW"/>
</dbReference>
<dbReference type="InterPro" id="IPR012337">
    <property type="entry name" value="RNaseH-like_sf"/>
</dbReference>
<keyword evidence="2" id="KW-0548">Nucleotidyltransferase</keyword>
<evidence type="ECO:0000313" key="7">
    <source>
        <dbReference type="EMBL" id="NXX98825.1"/>
    </source>
</evidence>
<dbReference type="AlphaFoldDB" id="A0A852MCY8"/>
<comment type="caution">
    <text evidence="7">The sequence shown here is derived from an EMBL/GenBank/DDBJ whole genome shotgun (WGS) entry which is preliminary data.</text>
</comment>
<dbReference type="GO" id="GO:0004519">
    <property type="term" value="F:endonuclease activity"/>
    <property type="evidence" value="ECO:0007669"/>
    <property type="project" value="UniProtKB-KW"/>
</dbReference>
<dbReference type="EMBL" id="WBNK01002559">
    <property type="protein sequence ID" value="NXX98825.1"/>
    <property type="molecule type" value="Genomic_DNA"/>
</dbReference>
<dbReference type="GO" id="GO:0016787">
    <property type="term" value="F:hydrolase activity"/>
    <property type="evidence" value="ECO:0007669"/>
    <property type="project" value="UniProtKB-KW"/>
</dbReference>
<reference evidence="7 8" key="1">
    <citation type="submission" date="2020-02" db="EMBL/GenBank/DDBJ databases">
        <title>Bird 10,000 Genomes (B10K) Project - Family phase.</title>
        <authorList>
            <person name="Zhang G."/>
        </authorList>
    </citation>
    <scope>NUCLEOTIDE SEQUENCE [LARGE SCALE GENOMIC DNA]</scope>
    <source>
        <strain evidence="7">B10K-DU-017-21</strain>
    </source>
</reference>
<feature type="non-terminal residue" evidence="7">
    <location>
        <position position="82"/>
    </location>
</feature>
<dbReference type="SUPFAM" id="SSF53098">
    <property type="entry name" value="Ribonuclease H-like"/>
    <property type="match status" value="1"/>
</dbReference>
<keyword evidence="6" id="KW-0695">RNA-directed DNA polymerase</keyword>
<dbReference type="PANTHER" id="PTHR41694:SF3">
    <property type="entry name" value="RNA-DIRECTED DNA POLYMERASE-RELATED"/>
    <property type="match status" value="1"/>
</dbReference>
<dbReference type="Proteomes" id="UP000632886">
    <property type="component" value="Unassembled WGS sequence"/>
</dbReference>
<evidence type="ECO:0000256" key="2">
    <source>
        <dbReference type="ARBA" id="ARBA00022695"/>
    </source>
</evidence>
<evidence type="ECO:0000256" key="6">
    <source>
        <dbReference type="ARBA" id="ARBA00022918"/>
    </source>
</evidence>
<evidence type="ECO:0000256" key="3">
    <source>
        <dbReference type="ARBA" id="ARBA00022722"/>
    </source>
</evidence>